<dbReference type="Pfam" id="PF00359">
    <property type="entry name" value="PTS_EIIA_2"/>
    <property type="match status" value="1"/>
</dbReference>
<organism evidence="16 17">
    <name type="scientific">Mycolicibacterium sphagni</name>
    <dbReference type="NCBI Taxonomy" id="1786"/>
    <lineage>
        <taxon>Bacteria</taxon>
        <taxon>Bacillati</taxon>
        <taxon>Actinomycetota</taxon>
        <taxon>Actinomycetes</taxon>
        <taxon>Mycobacteriales</taxon>
        <taxon>Mycobacteriaceae</taxon>
        <taxon>Mycolicibacterium</taxon>
    </lineage>
</organism>
<evidence type="ECO:0000256" key="4">
    <source>
        <dbReference type="ARBA" id="ARBA00022553"/>
    </source>
</evidence>
<dbReference type="EMBL" id="VBSB01000010">
    <property type="protein sequence ID" value="NTY61464.1"/>
    <property type="molecule type" value="Genomic_DNA"/>
</dbReference>
<evidence type="ECO:0000256" key="8">
    <source>
        <dbReference type="ARBA" id="ARBA00022692"/>
    </source>
</evidence>
<evidence type="ECO:0000256" key="1">
    <source>
        <dbReference type="ARBA" id="ARBA00004429"/>
    </source>
</evidence>
<dbReference type="SUPFAM" id="SSF52794">
    <property type="entry name" value="PTS system IIB component-like"/>
    <property type="match status" value="1"/>
</dbReference>
<dbReference type="NCBIfam" id="TIGR01427">
    <property type="entry name" value="PTS_IIC_fructo"/>
    <property type="match status" value="1"/>
</dbReference>
<feature type="transmembrane region" description="Helical" evidence="12">
    <location>
        <begin position="448"/>
        <end position="471"/>
    </location>
</feature>
<feature type="transmembrane region" description="Helical" evidence="12">
    <location>
        <begin position="368"/>
        <end position="394"/>
    </location>
</feature>
<feature type="transmembrane region" description="Helical" evidence="12">
    <location>
        <begin position="594"/>
        <end position="612"/>
    </location>
</feature>
<evidence type="ECO:0000256" key="12">
    <source>
        <dbReference type="SAM" id="Phobius"/>
    </source>
</evidence>
<dbReference type="InterPro" id="IPR016152">
    <property type="entry name" value="PTrfase/Anion_transptr"/>
</dbReference>
<sequence length="673" mass="67653">MTNSATSIISTDLVLLDVDAGSDKESVIGRLASRLADSGRVSDGAALQAAALAREAQSATGLPGGIAIPHCRSAAVTSPSIGFARLAPKVDFGAPDGPADLVFLIAAPDGAGAEHMKLLSSLARALVRPDFVQSLRDAKSASAVVALVDGVVNPDTAKSATPAVPVAKPAAQTKSIVAITACPTGIAHTYMAADALKLAAERAGVNLTVETQGSSGSTPVSAQTISDADAVIFATDVGVKDRQRFAGKPVIASGVKRAINEPDTMIAEAVAASDNPNAARVQGTAAEASAGAPAGGVGWGTRIRQILLTGVSYMIPFVAAGGLLIALGFLFAGYDIANTPDGATKSLGNLIATSNSLTNLPSGGFTQYLGAVLFTLGGLAFSFLVPALAGYISFAIADRPGLAPGFTAGAVAVYVGGGFIGGIVGGLIAGFAALWISKVSVPQWLRGLMPVVIIPLFASLIVGLLMFLLLGRPLAAITSGLTNWLNGLTGASVILLGVILGLMMCFDLGGPVNKAAYAFATAGLNVADPASLRIMAAVMAAGMVPPLAMALATTIRPGLFSEPERENGRAAWLLGASFISEGAIPFAAADPLRVIPSMMAGGALTGALIMAFDVTLKAPHGGIFVFFAIGNLVWFLVALAAGTAVGAFAVIGAKQFTRSDAPVTTTPAVQTNV</sequence>
<evidence type="ECO:0000259" key="14">
    <source>
        <dbReference type="PROSITE" id="PS51099"/>
    </source>
</evidence>
<feature type="transmembrane region" description="Helical" evidence="12">
    <location>
        <begin position="624"/>
        <end position="651"/>
    </location>
</feature>
<feature type="transmembrane region" description="Helical" evidence="12">
    <location>
        <begin position="534"/>
        <end position="559"/>
    </location>
</feature>
<dbReference type="InterPro" id="IPR036095">
    <property type="entry name" value="PTS_EIIB-like_sf"/>
</dbReference>
<dbReference type="Gene3D" id="3.40.50.2300">
    <property type="match status" value="1"/>
</dbReference>
<dbReference type="InterPro" id="IPR004715">
    <property type="entry name" value="PTS_IIA_fruc"/>
</dbReference>
<dbReference type="PANTHER" id="PTHR30505">
    <property type="entry name" value="FRUCTOSE-LIKE PERMEASE"/>
    <property type="match status" value="1"/>
</dbReference>
<feature type="domain" description="PTS EIIA type-2" evidence="13">
    <location>
        <begin position="7"/>
        <end position="151"/>
    </location>
</feature>
<dbReference type="PANTHER" id="PTHR30505:SF0">
    <property type="entry name" value="FRUCTOSE-LIKE PTS SYSTEM EIIBC COMPONENT-RELATED"/>
    <property type="match status" value="1"/>
</dbReference>
<keyword evidence="9" id="KW-0418">Kinase</keyword>
<feature type="transmembrane region" description="Helical" evidence="12">
    <location>
        <begin position="571"/>
        <end position="588"/>
    </location>
</feature>
<evidence type="ECO:0000256" key="3">
    <source>
        <dbReference type="ARBA" id="ARBA00022475"/>
    </source>
</evidence>
<keyword evidence="17" id="KW-1185">Reference proteome</keyword>
<feature type="transmembrane region" description="Helical" evidence="12">
    <location>
        <begin position="406"/>
        <end position="436"/>
    </location>
</feature>
<keyword evidence="5" id="KW-0762">Sugar transport</keyword>
<evidence type="ECO:0000313" key="16">
    <source>
        <dbReference type="EMBL" id="NTY61464.1"/>
    </source>
</evidence>
<gene>
    <name evidence="16" type="ORF">FEG63_18115</name>
</gene>
<dbReference type="PROSITE" id="PS51104">
    <property type="entry name" value="PTS_EIIC_TYPE_2"/>
    <property type="match status" value="1"/>
</dbReference>
<evidence type="ECO:0000313" key="17">
    <source>
        <dbReference type="Proteomes" id="UP000708347"/>
    </source>
</evidence>
<dbReference type="InterPro" id="IPR003353">
    <property type="entry name" value="PTS_IIB_fruc"/>
</dbReference>
<dbReference type="SUPFAM" id="SSF55804">
    <property type="entry name" value="Phoshotransferase/anion transport protein"/>
    <property type="match status" value="1"/>
</dbReference>
<dbReference type="InterPro" id="IPR002178">
    <property type="entry name" value="PTS_EIIA_type-2_dom"/>
</dbReference>
<feature type="transmembrane region" description="Helical" evidence="12">
    <location>
        <begin position="311"/>
        <end position="334"/>
    </location>
</feature>
<dbReference type="PROSITE" id="PS51099">
    <property type="entry name" value="PTS_EIIB_TYPE_2"/>
    <property type="match status" value="1"/>
</dbReference>
<evidence type="ECO:0000256" key="6">
    <source>
        <dbReference type="ARBA" id="ARBA00022679"/>
    </source>
</evidence>
<evidence type="ECO:0000259" key="13">
    <source>
        <dbReference type="PROSITE" id="PS51094"/>
    </source>
</evidence>
<feature type="transmembrane region" description="Helical" evidence="12">
    <location>
        <begin position="483"/>
        <end position="504"/>
    </location>
</feature>
<dbReference type="InterPro" id="IPR013011">
    <property type="entry name" value="PTS_EIIB_2"/>
</dbReference>
<evidence type="ECO:0000256" key="2">
    <source>
        <dbReference type="ARBA" id="ARBA00022448"/>
    </source>
</evidence>
<keyword evidence="6" id="KW-0808">Transferase</keyword>
<dbReference type="InterPro" id="IPR003501">
    <property type="entry name" value="PTS_EIIB_2/3"/>
</dbReference>
<dbReference type="Pfam" id="PF02302">
    <property type="entry name" value="PTS_IIB"/>
    <property type="match status" value="1"/>
</dbReference>
<accession>A0ABX2JUS5</accession>
<dbReference type="NCBIfam" id="TIGR00848">
    <property type="entry name" value="fruA"/>
    <property type="match status" value="1"/>
</dbReference>
<dbReference type="InterPro" id="IPR006327">
    <property type="entry name" value="PTS_IIC_fruc"/>
</dbReference>
<evidence type="ECO:0000256" key="5">
    <source>
        <dbReference type="ARBA" id="ARBA00022597"/>
    </source>
</evidence>
<keyword evidence="8 12" id="KW-0812">Transmembrane</keyword>
<dbReference type="Proteomes" id="UP000708347">
    <property type="component" value="Unassembled WGS sequence"/>
</dbReference>
<evidence type="ECO:0000256" key="10">
    <source>
        <dbReference type="ARBA" id="ARBA00022989"/>
    </source>
</evidence>
<keyword evidence="11 12" id="KW-0472">Membrane</keyword>
<dbReference type="InterPro" id="IPR013014">
    <property type="entry name" value="PTS_EIIC_2"/>
</dbReference>
<evidence type="ECO:0000256" key="9">
    <source>
        <dbReference type="ARBA" id="ARBA00022777"/>
    </source>
</evidence>
<dbReference type="InterPro" id="IPR050864">
    <property type="entry name" value="Bacterial_PTS_Sugar_Transport"/>
</dbReference>
<feature type="domain" description="PTS EIIB type-2" evidence="14">
    <location>
        <begin position="176"/>
        <end position="271"/>
    </location>
</feature>
<feature type="domain" description="PTS EIIC type-2" evidence="15">
    <location>
        <begin position="303"/>
        <end position="663"/>
    </location>
</feature>
<dbReference type="CDD" id="cd05569">
    <property type="entry name" value="PTS_IIB_fructose"/>
    <property type="match status" value="1"/>
</dbReference>
<reference evidence="16 17" key="1">
    <citation type="submission" date="2019-05" db="EMBL/GenBank/DDBJ databases">
        <title>Mycolicibacterium sphagni ENV482 genome assembly.</title>
        <authorList>
            <person name="Chen W."/>
            <person name="Faulkner N.W."/>
            <person name="Hyman M.R."/>
        </authorList>
    </citation>
    <scope>NUCLEOTIDE SEQUENCE [LARGE SCALE GENOMIC DNA]</scope>
    <source>
        <strain evidence="16 17">ENV482</strain>
    </source>
</reference>
<name>A0ABX2JUS5_9MYCO</name>
<comment type="subcellular location">
    <subcellularLocation>
        <location evidence="1">Cell inner membrane</location>
        <topology evidence="1">Multi-pass membrane protein</topology>
    </subcellularLocation>
</comment>
<evidence type="ECO:0000259" key="15">
    <source>
        <dbReference type="PROSITE" id="PS51104"/>
    </source>
</evidence>
<dbReference type="CDD" id="cd00211">
    <property type="entry name" value="PTS_IIA_fru"/>
    <property type="match status" value="1"/>
</dbReference>
<protein>
    <submittedName>
        <fullName evidence="16">PTS lactose transporter subunit IIC</fullName>
    </submittedName>
</protein>
<dbReference type="RefSeq" id="WP_174399210.1">
    <property type="nucleotide sequence ID" value="NZ_VBSB01000010.1"/>
</dbReference>
<dbReference type="NCBIfam" id="TIGR00829">
    <property type="entry name" value="FRU"/>
    <property type="match status" value="1"/>
</dbReference>
<keyword evidence="2" id="KW-0813">Transport</keyword>
<keyword evidence="10 12" id="KW-1133">Transmembrane helix</keyword>
<comment type="caution">
    <text evidence="16">The sequence shown here is derived from an EMBL/GenBank/DDBJ whole genome shotgun (WGS) entry which is preliminary data.</text>
</comment>
<keyword evidence="7" id="KW-0598">Phosphotransferase system</keyword>
<dbReference type="PROSITE" id="PS51094">
    <property type="entry name" value="PTS_EIIA_TYPE_2"/>
    <property type="match status" value="1"/>
</dbReference>
<proteinExistence type="predicted"/>
<evidence type="ECO:0000256" key="7">
    <source>
        <dbReference type="ARBA" id="ARBA00022683"/>
    </source>
</evidence>
<keyword evidence="3" id="KW-1003">Cell membrane</keyword>
<keyword evidence="4" id="KW-0597">Phosphoprotein</keyword>
<dbReference type="Gene3D" id="3.40.930.10">
    <property type="entry name" value="Mannitol-specific EII, Chain A"/>
    <property type="match status" value="1"/>
</dbReference>
<evidence type="ECO:0000256" key="11">
    <source>
        <dbReference type="ARBA" id="ARBA00023136"/>
    </source>
</evidence>